<evidence type="ECO:0000313" key="5">
    <source>
        <dbReference type="EMBL" id="KAJ6230089.1"/>
    </source>
</evidence>
<evidence type="ECO:0000259" key="3">
    <source>
        <dbReference type="PROSITE" id="PS50195"/>
    </source>
</evidence>
<dbReference type="PANTHER" id="PTHR22999:SF23">
    <property type="entry name" value="SORTING NEXIN-16"/>
    <property type="match status" value="1"/>
</dbReference>
<feature type="domain" description="EF-hand" evidence="4">
    <location>
        <begin position="215"/>
        <end position="250"/>
    </location>
</feature>
<dbReference type="Gene3D" id="3.30.1520.10">
    <property type="entry name" value="Phox-like domain"/>
    <property type="match status" value="1"/>
</dbReference>
<dbReference type="InterPro" id="IPR011992">
    <property type="entry name" value="EF-hand-dom_pair"/>
</dbReference>
<dbReference type="PANTHER" id="PTHR22999">
    <property type="entry name" value="PX SERINE/THREONINE KINASE PXK"/>
    <property type="match status" value="1"/>
</dbReference>
<evidence type="ECO:0000313" key="6">
    <source>
        <dbReference type="Proteomes" id="UP001150062"/>
    </source>
</evidence>
<accession>A0ABQ8XDA3</accession>
<feature type="domain" description="PX" evidence="3">
    <location>
        <begin position="1"/>
        <end position="147"/>
    </location>
</feature>
<evidence type="ECO:0000259" key="4">
    <source>
        <dbReference type="PROSITE" id="PS50222"/>
    </source>
</evidence>
<comment type="caution">
    <text evidence="5">The sequence shown here is derived from an EMBL/GenBank/DDBJ whole genome shotgun (WGS) entry which is preliminary data.</text>
</comment>
<protein>
    <submittedName>
        <fullName evidence="5">Sorting nexin-29-related</fullName>
    </submittedName>
</protein>
<dbReference type="SMART" id="SM00312">
    <property type="entry name" value="PX"/>
    <property type="match status" value="1"/>
</dbReference>
<dbReference type="SUPFAM" id="SSF47473">
    <property type="entry name" value="EF-hand"/>
    <property type="match status" value="1"/>
</dbReference>
<proteinExistence type="predicted"/>
<dbReference type="Proteomes" id="UP001150062">
    <property type="component" value="Unassembled WGS sequence"/>
</dbReference>
<dbReference type="InterPro" id="IPR051837">
    <property type="entry name" value="SortingNexin/PXDomain-PKLike"/>
</dbReference>
<dbReference type="InterPro" id="IPR001683">
    <property type="entry name" value="PX_dom"/>
</dbReference>
<dbReference type="CDD" id="cd06093">
    <property type="entry name" value="PX_domain"/>
    <property type="match status" value="1"/>
</dbReference>
<dbReference type="Gene3D" id="1.10.238.10">
    <property type="entry name" value="EF-hand"/>
    <property type="match status" value="1"/>
</dbReference>
<dbReference type="InterPro" id="IPR036871">
    <property type="entry name" value="PX_dom_sf"/>
</dbReference>
<organism evidence="5 6">
    <name type="scientific">Anaeramoeba flamelloides</name>
    <dbReference type="NCBI Taxonomy" id="1746091"/>
    <lineage>
        <taxon>Eukaryota</taxon>
        <taxon>Metamonada</taxon>
        <taxon>Anaeramoebidae</taxon>
        <taxon>Anaeramoeba</taxon>
    </lineage>
</organism>
<evidence type="ECO:0000256" key="1">
    <source>
        <dbReference type="ARBA" id="ARBA00004496"/>
    </source>
</evidence>
<dbReference type="InterPro" id="IPR002048">
    <property type="entry name" value="EF_hand_dom"/>
</dbReference>
<dbReference type="PROSITE" id="PS50222">
    <property type="entry name" value="EF_HAND_2"/>
    <property type="match status" value="1"/>
</dbReference>
<dbReference type="Pfam" id="PF00787">
    <property type="entry name" value="PX"/>
    <property type="match status" value="1"/>
</dbReference>
<dbReference type="SUPFAM" id="SSF64268">
    <property type="entry name" value="PX domain"/>
    <property type="match status" value="1"/>
</dbReference>
<sequence length="354" mass="42024">MSIKIKIQNYEIISTIKKKHIDYKIVVEDKNEKKIIYRRYSEFSQLRLGLKKALPTTKFPFPGKKMFGNFKDKFIRDRISSLQEFLDSVVQNKKAQETLSFKRFIGAALSGKFKTKKIELEQDRTRTLHNFISQLKLNFFININQLEKFVPNKKNSQNGISDEYDLKKFTNLIKELGLNDLKKIEILYRAIKLQPSTTILARDILTCLLIFTIEKQEEKSTFLFNLYDIQQKGKITRNDVSHMIYHLLNFIYNYSNPQECEKETKKYLENFFSDNESTQQNFVELEEFINRSIRFGFMDVIECTNDKLLILDFFSGSDIEDEDLDISFNTRKNKTKRFDETDSESESSEFEINW</sequence>
<gene>
    <name evidence="5" type="ORF">M0813_07315</name>
</gene>
<evidence type="ECO:0000256" key="2">
    <source>
        <dbReference type="ARBA" id="ARBA00022490"/>
    </source>
</evidence>
<keyword evidence="6" id="KW-1185">Reference proteome</keyword>
<dbReference type="PROSITE" id="PS50195">
    <property type="entry name" value="PX"/>
    <property type="match status" value="1"/>
</dbReference>
<comment type="subcellular location">
    <subcellularLocation>
        <location evidence="1">Cytoplasm</location>
    </subcellularLocation>
</comment>
<keyword evidence="2" id="KW-0963">Cytoplasm</keyword>
<name>A0ABQ8XDA3_9EUKA</name>
<dbReference type="EMBL" id="JAOAOG010000315">
    <property type="protein sequence ID" value="KAJ6230089.1"/>
    <property type="molecule type" value="Genomic_DNA"/>
</dbReference>
<reference evidence="5" key="1">
    <citation type="submission" date="2022-08" db="EMBL/GenBank/DDBJ databases">
        <title>Novel sulfate-reducing endosymbionts in the free-living metamonad Anaeramoeba.</title>
        <authorList>
            <person name="Jerlstrom-Hultqvist J."/>
            <person name="Cepicka I."/>
            <person name="Gallot-Lavallee L."/>
            <person name="Salas-Leiva D."/>
            <person name="Curtis B.A."/>
            <person name="Zahonova K."/>
            <person name="Pipaliya S."/>
            <person name="Dacks J."/>
            <person name="Roger A.J."/>
        </authorList>
    </citation>
    <scope>NUCLEOTIDE SEQUENCE</scope>
    <source>
        <strain evidence="5">Schooner1</strain>
    </source>
</reference>